<feature type="region of interest" description="Disordered" evidence="1">
    <location>
        <begin position="41"/>
        <end position="64"/>
    </location>
</feature>
<dbReference type="OrthoDB" id="6770063at2759"/>
<evidence type="ECO:0000313" key="4">
    <source>
        <dbReference type="EMBL" id="EFJ47879.1"/>
    </source>
</evidence>
<name>D8TXA8_VOLCA</name>
<feature type="signal peptide" evidence="2">
    <location>
        <begin position="1"/>
        <end position="38"/>
    </location>
</feature>
<dbReference type="RefSeq" id="XP_002950985.1">
    <property type="nucleotide sequence ID" value="XM_002950939.1"/>
</dbReference>
<dbReference type="InParanoid" id="D8TXA8"/>
<feature type="chain" id="PRO_5003123982" description="Ricin B lectin domain-containing protein" evidence="2">
    <location>
        <begin position="39"/>
        <end position="435"/>
    </location>
</feature>
<evidence type="ECO:0000256" key="1">
    <source>
        <dbReference type="SAM" id="MobiDB-lite"/>
    </source>
</evidence>
<dbReference type="EMBL" id="GL378342">
    <property type="protein sequence ID" value="EFJ47879.1"/>
    <property type="molecule type" value="Genomic_DNA"/>
</dbReference>
<dbReference type="STRING" id="3068.D8TXA8"/>
<dbReference type="Proteomes" id="UP000001058">
    <property type="component" value="Unassembled WGS sequence"/>
</dbReference>
<dbReference type="Pfam" id="PF00652">
    <property type="entry name" value="Ricin_B_lectin"/>
    <property type="match status" value="1"/>
</dbReference>
<dbReference type="SUPFAM" id="SSF50370">
    <property type="entry name" value="Ricin B-like lectins"/>
    <property type="match status" value="2"/>
</dbReference>
<organism evidence="5">
    <name type="scientific">Volvox carteri f. nagariensis</name>
    <dbReference type="NCBI Taxonomy" id="3068"/>
    <lineage>
        <taxon>Eukaryota</taxon>
        <taxon>Viridiplantae</taxon>
        <taxon>Chlorophyta</taxon>
        <taxon>core chlorophytes</taxon>
        <taxon>Chlorophyceae</taxon>
        <taxon>CS clade</taxon>
        <taxon>Chlamydomonadales</taxon>
        <taxon>Volvocaceae</taxon>
        <taxon>Volvox</taxon>
    </lineage>
</organism>
<feature type="domain" description="Ricin B lectin" evidence="3">
    <location>
        <begin position="288"/>
        <end position="375"/>
    </location>
</feature>
<evidence type="ECO:0000256" key="2">
    <source>
        <dbReference type="SAM" id="SignalP"/>
    </source>
</evidence>
<sequence>MNIACSRMVTRSRCNLHIYLNLLAVAGFALFHLCASHGEDHGTNDGNKPPYPNPPPPPPPPPYPASIPIGAQVIQANTNPPTCLAPVILTYITTRPTVLGQVACSANSNLHHFTLLHTGGGYYRITSEATGLCVTILEGSFPDTEPIYMSPCMEGSFTQEFFLNPLPGPWWTIRPRITPTMCLSTSPLGAQEEQPLEFRVCDGGKMETDRTSRQRFSLPNFQPALAMPKQKVLTSTDSNKCVTVPNGGLPYNDTRLDLNLLQYDCGITNPPSGPNDFFFLATGGGFYRITSSSDIRRCWTVGGRTPTSYGTPVSLMPCVDAAANQEFMLTPQGGRWIFRTKYDISLCVDADANSRNGASIRVWECNGGSAQSFLLPNFQPVLQVVKVSYFGDKCIDSKPRFFVSYEDPDMISHHDSSTDPLFLQATETCDYNCGP</sequence>
<keyword evidence="5" id="KW-1185">Reference proteome</keyword>
<dbReference type="Gene3D" id="2.80.10.50">
    <property type="match status" value="2"/>
</dbReference>
<dbReference type="InterPro" id="IPR035992">
    <property type="entry name" value="Ricin_B-like_lectins"/>
</dbReference>
<evidence type="ECO:0000259" key="3">
    <source>
        <dbReference type="Pfam" id="PF00652"/>
    </source>
</evidence>
<protein>
    <recommendedName>
        <fullName evidence="3">Ricin B lectin domain-containing protein</fullName>
    </recommendedName>
</protein>
<dbReference type="CDD" id="cd00161">
    <property type="entry name" value="beta-trefoil_Ricin-like"/>
    <property type="match status" value="1"/>
</dbReference>
<proteinExistence type="predicted"/>
<dbReference type="KEGG" id="vcn:VOLCADRAFT_104941"/>
<keyword evidence="2" id="KW-0732">Signal</keyword>
<feature type="compositionally biased region" description="Pro residues" evidence="1">
    <location>
        <begin position="49"/>
        <end position="64"/>
    </location>
</feature>
<dbReference type="GeneID" id="9615240"/>
<dbReference type="AlphaFoldDB" id="D8TXA8"/>
<gene>
    <name evidence="4" type="ORF">VOLCADRAFT_104941</name>
</gene>
<dbReference type="InterPro" id="IPR000772">
    <property type="entry name" value="Ricin_B_lectin"/>
</dbReference>
<dbReference type="PROSITE" id="PS50231">
    <property type="entry name" value="RICIN_B_LECTIN"/>
    <property type="match status" value="2"/>
</dbReference>
<accession>D8TXA8</accession>
<reference evidence="4 5" key="1">
    <citation type="journal article" date="2010" name="Science">
        <title>Genomic analysis of organismal complexity in the multicellular green alga Volvox carteri.</title>
        <authorList>
            <person name="Prochnik S.E."/>
            <person name="Umen J."/>
            <person name="Nedelcu A.M."/>
            <person name="Hallmann A."/>
            <person name="Miller S.M."/>
            <person name="Nishii I."/>
            <person name="Ferris P."/>
            <person name="Kuo A."/>
            <person name="Mitros T."/>
            <person name="Fritz-Laylin L.K."/>
            <person name="Hellsten U."/>
            <person name="Chapman J."/>
            <person name="Simakov O."/>
            <person name="Rensing S.A."/>
            <person name="Terry A."/>
            <person name="Pangilinan J."/>
            <person name="Kapitonov V."/>
            <person name="Jurka J."/>
            <person name="Salamov A."/>
            <person name="Shapiro H."/>
            <person name="Schmutz J."/>
            <person name="Grimwood J."/>
            <person name="Lindquist E."/>
            <person name="Lucas S."/>
            <person name="Grigoriev I.V."/>
            <person name="Schmitt R."/>
            <person name="Kirk D."/>
            <person name="Rokhsar D.S."/>
        </authorList>
    </citation>
    <scope>NUCLEOTIDE SEQUENCE [LARGE SCALE GENOMIC DNA]</scope>
    <source>
        <strain evidence="5">f. Nagariensis / Eve</strain>
    </source>
</reference>
<evidence type="ECO:0000313" key="5">
    <source>
        <dbReference type="Proteomes" id="UP000001058"/>
    </source>
</evidence>